<dbReference type="RefSeq" id="WP_268917763.1">
    <property type="nucleotide sequence ID" value="NZ_JAPTMY010000021.1"/>
</dbReference>
<organism evidence="2 3">
    <name type="scientific">Actinomyces israelii</name>
    <dbReference type="NCBI Taxonomy" id="1659"/>
    <lineage>
        <taxon>Bacteria</taxon>
        <taxon>Bacillati</taxon>
        <taxon>Actinomycetota</taxon>
        <taxon>Actinomycetes</taxon>
        <taxon>Actinomycetales</taxon>
        <taxon>Actinomycetaceae</taxon>
        <taxon>Actinomyces</taxon>
    </lineage>
</organism>
<keyword evidence="3" id="KW-1185">Reference proteome</keyword>
<feature type="transmembrane region" description="Helical" evidence="1">
    <location>
        <begin position="122"/>
        <end position="147"/>
    </location>
</feature>
<accession>A0ABT4IA06</accession>
<feature type="transmembrane region" description="Helical" evidence="1">
    <location>
        <begin position="34"/>
        <end position="53"/>
    </location>
</feature>
<dbReference type="Proteomes" id="UP001072034">
    <property type="component" value="Unassembled WGS sequence"/>
</dbReference>
<evidence type="ECO:0000313" key="2">
    <source>
        <dbReference type="EMBL" id="MCZ0858361.1"/>
    </source>
</evidence>
<feature type="transmembrane region" description="Helical" evidence="1">
    <location>
        <begin position="99"/>
        <end position="116"/>
    </location>
</feature>
<evidence type="ECO:0000256" key="1">
    <source>
        <dbReference type="SAM" id="Phobius"/>
    </source>
</evidence>
<reference evidence="2" key="1">
    <citation type="submission" date="2022-10" db="EMBL/GenBank/DDBJ databases">
        <title>Genome sequence of Actinomyces israelii ATCC 10048.</title>
        <authorList>
            <person name="Watt R.M."/>
            <person name="Tong W.M."/>
        </authorList>
    </citation>
    <scope>NUCLEOTIDE SEQUENCE</scope>
    <source>
        <strain evidence="2">ATCC 10048</strain>
    </source>
</reference>
<gene>
    <name evidence="2" type="ORF">OHJ16_09935</name>
</gene>
<protein>
    <submittedName>
        <fullName evidence="2">Uncharacterized protein</fullName>
    </submittedName>
</protein>
<proteinExistence type="predicted"/>
<keyword evidence="1" id="KW-1133">Transmembrane helix</keyword>
<comment type="caution">
    <text evidence="2">The sequence shown here is derived from an EMBL/GenBank/DDBJ whole genome shotgun (WGS) entry which is preliminary data.</text>
</comment>
<evidence type="ECO:0000313" key="3">
    <source>
        <dbReference type="Proteomes" id="UP001072034"/>
    </source>
</evidence>
<feature type="transmembrane region" description="Helical" evidence="1">
    <location>
        <begin position="59"/>
        <end position="78"/>
    </location>
</feature>
<keyword evidence="1" id="KW-0472">Membrane</keyword>
<keyword evidence="1" id="KW-0812">Transmembrane</keyword>
<sequence length="151" mass="15658">MTRDPLARPSPARARQMLREADATADAAARWRPAGWAVAVVSLTGAVTAALAVTGAWRLMLAAWALTLALGAVLWSRLARPGLRQDPWADPLAQGLGHWLRVLASGLLPVGVIVARDALPASWLPAAAAVIAPAAGALCAWTLLAAARPRA</sequence>
<name>A0ABT4IA06_9ACTO</name>
<dbReference type="EMBL" id="JAPTMY010000021">
    <property type="protein sequence ID" value="MCZ0858361.1"/>
    <property type="molecule type" value="Genomic_DNA"/>
</dbReference>